<dbReference type="EMBL" id="WIWS01000046">
    <property type="protein sequence ID" value="KAF3217184.1"/>
    <property type="molecule type" value="Genomic_DNA"/>
</dbReference>
<dbReference type="OrthoDB" id="160645at2759"/>
<dbReference type="AlphaFoldDB" id="A0A7C8QLM6"/>
<evidence type="ECO:0000259" key="3">
    <source>
        <dbReference type="Pfam" id="PF22974"/>
    </source>
</evidence>
<feature type="region of interest" description="Disordered" evidence="1">
    <location>
        <begin position="538"/>
        <end position="658"/>
    </location>
</feature>
<evidence type="ECO:0000313" key="7">
    <source>
        <dbReference type="Proteomes" id="UP000472727"/>
    </source>
</evidence>
<dbReference type="InterPro" id="IPR054293">
    <property type="entry name" value="DUF7029"/>
</dbReference>
<sequence>MVSAKLLSLSSLAVGLFSLPAQALLTKNGNVNLGKAERMLPTRAEHLFPHLKKRADDLSKLDLQDEMQLTWTYPNKDGSMTVADMKLKKPEADHPLLALESFDDLTSSIKCEDSNKQISVAFKSSEAMERAIENWDYVNQNKSDFFYLIANHVGCGPDAERHPYKVVGVDFNEAALTTTFSTQATSWNETASSYDMKLGTRSISELPRELVKRDTADTIIKTIFTLFRQTPSGMLLEGAAKLLAGGTFNIDLSTGDKENEILLWRSFESDKVRVESKCVGCYTTGTIQWDTEYSMENGLIGEVVARGTPKGLGGKIKITTDIEADLDEGYEIEKLIAIPGASSPITISDVLSVGWTIEVGPGFELGLKAQGGFSVGFEWGIPDTASVEVHSFAVTDSKSSGFEGATFTPSFSLDKLYAEGSAALYAKARLTLGLVIAGKSVGVRTDFKASNKAIIQAGLLPDDACPGQDDLESLRSGGLKVGLVDEFEVTVAAGIEDTSFDVPFKLWSHEVPIAGHCFAAPILPPADLQKLVPEGATKTTPEEKAKVELPPAALPEGYLEVTSQPDAPATDEPETKTADEEPATEEPEAKTDDETPAAEEPEISAKSEDEAPATEEPEAKSEDEAPAAEEPEAKSEDEAPAAEEPEANAEETPAEEEE</sequence>
<evidence type="ECO:0000256" key="2">
    <source>
        <dbReference type="SAM" id="SignalP"/>
    </source>
</evidence>
<evidence type="ECO:0000313" key="5">
    <source>
        <dbReference type="EMBL" id="KAF3217184.1"/>
    </source>
</evidence>
<dbReference type="Proteomes" id="UP000614610">
    <property type="component" value="Unassembled WGS sequence"/>
</dbReference>
<feature type="domain" description="DUF7223" evidence="4">
    <location>
        <begin position="269"/>
        <end position="442"/>
    </location>
</feature>
<keyword evidence="2" id="KW-0732">Signal</keyword>
<dbReference type="Pfam" id="PF22974">
    <property type="entry name" value="DUF7029"/>
    <property type="match status" value="1"/>
</dbReference>
<name>A0A7C8QLM6_ORBOL</name>
<evidence type="ECO:0000313" key="6">
    <source>
        <dbReference type="EMBL" id="KAF3219931.1"/>
    </source>
</evidence>
<feature type="signal peptide" evidence="2">
    <location>
        <begin position="1"/>
        <end position="23"/>
    </location>
</feature>
<feature type="compositionally biased region" description="Acidic residues" evidence="1">
    <location>
        <begin position="638"/>
        <end position="658"/>
    </location>
</feature>
<feature type="domain" description="DUF7029" evidence="3">
    <location>
        <begin position="91"/>
        <end position="195"/>
    </location>
</feature>
<dbReference type="EMBL" id="WIWT01000008">
    <property type="protein sequence ID" value="KAF3219931.1"/>
    <property type="molecule type" value="Genomic_DNA"/>
</dbReference>
<protein>
    <submittedName>
        <fullName evidence="5">Uncharacterized protein</fullName>
    </submittedName>
</protein>
<proteinExistence type="predicted"/>
<accession>A0A7C8QLM6</accession>
<dbReference type="InterPro" id="IPR055647">
    <property type="entry name" value="DUF7223"/>
</dbReference>
<feature type="chain" id="PRO_5036200989" evidence="2">
    <location>
        <begin position="24"/>
        <end position="658"/>
    </location>
</feature>
<dbReference type="Proteomes" id="UP000472727">
    <property type="component" value="Unassembled WGS sequence"/>
</dbReference>
<gene>
    <name evidence="5" type="ORF">TWF106_008021</name>
    <name evidence="6" type="ORF">TWF679_010387</name>
</gene>
<organism evidence="5 7">
    <name type="scientific">Orbilia oligospora</name>
    <name type="common">Nematode-trapping fungus</name>
    <name type="synonym">Arthrobotrys oligospora</name>
    <dbReference type="NCBI Taxonomy" id="2813651"/>
    <lineage>
        <taxon>Eukaryota</taxon>
        <taxon>Fungi</taxon>
        <taxon>Dikarya</taxon>
        <taxon>Ascomycota</taxon>
        <taxon>Pezizomycotina</taxon>
        <taxon>Orbiliomycetes</taxon>
        <taxon>Orbiliales</taxon>
        <taxon>Orbiliaceae</taxon>
        <taxon>Orbilia</taxon>
    </lineage>
</organism>
<evidence type="ECO:0000259" key="4">
    <source>
        <dbReference type="Pfam" id="PF23865"/>
    </source>
</evidence>
<comment type="caution">
    <text evidence="5">The sequence shown here is derived from an EMBL/GenBank/DDBJ whole genome shotgun (WGS) entry which is preliminary data.</text>
</comment>
<reference evidence="5 7" key="1">
    <citation type="submission" date="2019-06" db="EMBL/GenBank/DDBJ databases">
        <authorList>
            <person name="Palmer J.M."/>
        </authorList>
    </citation>
    <scope>NUCLEOTIDE SEQUENCE [LARGE SCALE GENOMIC DNA]</scope>
    <source>
        <strain evidence="5 7">TWF106</strain>
        <strain evidence="6">TWF679</strain>
    </source>
</reference>
<evidence type="ECO:0000256" key="1">
    <source>
        <dbReference type="SAM" id="MobiDB-lite"/>
    </source>
</evidence>
<dbReference type="Pfam" id="PF23865">
    <property type="entry name" value="DUF7223"/>
    <property type="match status" value="1"/>
</dbReference>